<dbReference type="Proteomes" id="UP000499080">
    <property type="component" value="Unassembled WGS sequence"/>
</dbReference>
<dbReference type="EMBL" id="BGPR01220483">
    <property type="protein sequence ID" value="GBN61375.1"/>
    <property type="molecule type" value="Genomic_DNA"/>
</dbReference>
<dbReference type="AlphaFoldDB" id="A0A4Y2QAZ5"/>
<evidence type="ECO:0000313" key="2">
    <source>
        <dbReference type="Proteomes" id="UP000499080"/>
    </source>
</evidence>
<name>A0A4Y2QAZ5_ARAVE</name>
<organism evidence="1 2">
    <name type="scientific">Araneus ventricosus</name>
    <name type="common">Orbweaver spider</name>
    <name type="synonym">Epeira ventricosa</name>
    <dbReference type="NCBI Taxonomy" id="182803"/>
    <lineage>
        <taxon>Eukaryota</taxon>
        <taxon>Metazoa</taxon>
        <taxon>Ecdysozoa</taxon>
        <taxon>Arthropoda</taxon>
        <taxon>Chelicerata</taxon>
        <taxon>Arachnida</taxon>
        <taxon>Araneae</taxon>
        <taxon>Araneomorphae</taxon>
        <taxon>Entelegynae</taxon>
        <taxon>Araneoidea</taxon>
        <taxon>Araneidae</taxon>
        <taxon>Araneus</taxon>
    </lineage>
</organism>
<accession>A0A4Y2QAZ5</accession>
<reference evidence="1 2" key="1">
    <citation type="journal article" date="2019" name="Sci. Rep.">
        <title>Orb-weaving spider Araneus ventricosus genome elucidates the spidroin gene catalogue.</title>
        <authorList>
            <person name="Kono N."/>
            <person name="Nakamura H."/>
            <person name="Ohtoshi R."/>
            <person name="Moran D.A.P."/>
            <person name="Shinohara A."/>
            <person name="Yoshida Y."/>
            <person name="Fujiwara M."/>
            <person name="Mori M."/>
            <person name="Tomita M."/>
            <person name="Arakawa K."/>
        </authorList>
    </citation>
    <scope>NUCLEOTIDE SEQUENCE [LARGE SCALE GENOMIC DNA]</scope>
</reference>
<keyword evidence="2" id="KW-1185">Reference proteome</keyword>
<protein>
    <submittedName>
        <fullName evidence="1">Uncharacterized protein</fullName>
    </submittedName>
</protein>
<proteinExistence type="predicted"/>
<sequence>MPSYPVGAWLSTAIHPPCCSFEYCFHIYTRLRWPSGKVSVLGSEGFQVRNPIPLKLRRLLGLLHAKSYVGGQTSSRWCGAEVWRWACQLRCFSTSSKLRGQSENSPHKN</sequence>
<gene>
    <name evidence="1" type="ORF">AVEN_37294_1</name>
</gene>
<evidence type="ECO:0000313" key="1">
    <source>
        <dbReference type="EMBL" id="GBN61375.1"/>
    </source>
</evidence>
<comment type="caution">
    <text evidence="1">The sequence shown here is derived from an EMBL/GenBank/DDBJ whole genome shotgun (WGS) entry which is preliminary data.</text>
</comment>